<sequence length="590" mass="67311">MINLKKTSSLIAMALLVSFSTVSTEAKAIDKEKSVQVASSQGKEDNTISSESGQSNKKETTEKVVSKDKENVKEENNEEESLNNEKSTDEDKNEDKDKDGEEVPSYQWLKVHDKLFYYVNGKQYNEPGWFNEHDINPEADENKMYYIEDDGTVAVGWKEFSDKWYYFDENGVMQTGWQQIKYSWYYFDKYGEMKQGWIEDNGDKYYLYESGNMAVGKKYIDGNWYRFGQGGKLLVGRYYDNGKIYYSNKDGVMVSDKWISINGNDYYVKTDSSLAVGKVIIDNKLEIFDESGKHIDTKDLDDDYLFVKQLDVGDADCAFIKLPNGETVLIDTGTPESSEKLVNFLKEQNLKKSKDKYVIDHVIITHGHSDHIGGLRAVLENFKVKNVYMPKIAKMQNWAAGVKETDENKEQLEMLRYDYNVYKDAINAMDEYGIDFTDPVKGEYIDKENILQFVQSDSYFGPAGPDKLTADYWGINNNSAIVYLNYGDFQMLFTADMEWTAEANFINNDLLDGRQVDVLKVGHHGNDTSSTGNFVAYVKAPIGIISRAKESVTENRAYKDLINGGVSLYETSANDGVSIYATEENWTFGK</sequence>
<evidence type="ECO:0000256" key="3">
    <source>
        <dbReference type="SAM" id="MobiDB-lite"/>
    </source>
</evidence>
<evidence type="ECO:0000313" key="6">
    <source>
        <dbReference type="EMBL" id="PEG32613.1"/>
    </source>
</evidence>
<organism evidence="6 7">
    <name type="scientific">Clostridium neonatale</name>
    <dbReference type="NCBI Taxonomy" id="137838"/>
    <lineage>
        <taxon>Bacteria</taxon>
        <taxon>Bacillati</taxon>
        <taxon>Bacillota</taxon>
        <taxon>Clostridia</taxon>
        <taxon>Eubacteriales</taxon>
        <taxon>Clostridiaceae</taxon>
        <taxon>Clostridium</taxon>
    </lineage>
</organism>
<dbReference type="PROSITE" id="PS51170">
    <property type="entry name" value="CW"/>
    <property type="match status" value="3"/>
</dbReference>
<feature type="repeat" description="Cell wall-binding" evidence="2">
    <location>
        <begin position="154"/>
        <end position="173"/>
    </location>
</feature>
<dbReference type="PANTHER" id="PTHR30619">
    <property type="entry name" value="DNA INTERNALIZATION/COMPETENCE PROTEIN COMEC/REC2"/>
    <property type="match status" value="1"/>
</dbReference>
<feature type="compositionally biased region" description="Polar residues" evidence="3">
    <location>
        <begin position="36"/>
        <end position="55"/>
    </location>
</feature>
<feature type="domain" description="Metallo-beta-lactamase" evidence="5">
    <location>
        <begin position="314"/>
        <end position="549"/>
    </location>
</feature>
<proteinExistence type="predicted"/>
<comment type="caution">
    <text evidence="6">The sequence shown here is derived from an EMBL/GenBank/DDBJ whole genome shotgun (WGS) entry which is preliminary data.</text>
</comment>
<dbReference type="InterPro" id="IPR035681">
    <property type="entry name" value="ComA-like_MBL"/>
</dbReference>
<feature type="signal peptide" evidence="4">
    <location>
        <begin position="1"/>
        <end position="28"/>
    </location>
</feature>
<dbReference type="Pfam" id="PF19127">
    <property type="entry name" value="Choline_bind_3"/>
    <property type="match status" value="1"/>
</dbReference>
<gene>
    <name evidence="6" type="ORF">CQ394_13240</name>
</gene>
<dbReference type="InterPro" id="IPR001279">
    <property type="entry name" value="Metallo-B-lactamas"/>
</dbReference>
<feature type="compositionally biased region" description="Basic and acidic residues" evidence="3">
    <location>
        <begin position="86"/>
        <end position="101"/>
    </location>
</feature>
<dbReference type="OrthoDB" id="9761531at2"/>
<keyword evidence="6" id="KW-0378">Hydrolase</keyword>
<dbReference type="InterPro" id="IPR036866">
    <property type="entry name" value="RibonucZ/Hydroxyglut_hydro"/>
</dbReference>
<dbReference type="Gene3D" id="3.60.15.10">
    <property type="entry name" value="Ribonuclease Z/Hydroxyacylglutathione hydrolase-like"/>
    <property type="match status" value="1"/>
</dbReference>
<feature type="repeat" description="Cell wall-binding" evidence="2">
    <location>
        <begin position="194"/>
        <end position="213"/>
    </location>
</feature>
<keyword evidence="1" id="KW-0677">Repeat</keyword>
<dbReference type="SUPFAM" id="SSF56281">
    <property type="entry name" value="Metallo-hydrolase/oxidoreductase"/>
    <property type="match status" value="1"/>
</dbReference>
<dbReference type="SMART" id="SM00849">
    <property type="entry name" value="Lactamase_B"/>
    <property type="match status" value="1"/>
</dbReference>
<dbReference type="RefSeq" id="WP_058296756.1">
    <property type="nucleotide sequence ID" value="NZ_CAKJVF010000058.1"/>
</dbReference>
<feature type="region of interest" description="Disordered" evidence="3">
    <location>
        <begin position="30"/>
        <end position="102"/>
    </location>
</feature>
<evidence type="ECO:0000256" key="4">
    <source>
        <dbReference type="SAM" id="SignalP"/>
    </source>
</evidence>
<protein>
    <submittedName>
        <fullName evidence="6">MBL fold metallo-hydrolase</fullName>
    </submittedName>
</protein>
<evidence type="ECO:0000256" key="1">
    <source>
        <dbReference type="ARBA" id="ARBA00022737"/>
    </source>
</evidence>
<dbReference type="STRING" id="137838.GCA_001458595_04141"/>
<dbReference type="CDD" id="cd07731">
    <property type="entry name" value="ComA-like_MBL-fold"/>
    <property type="match status" value="1"/>
</dbReference>
<dbReference type="Pfam" id="PF01473">
    <property type="entry name" value="Choline_bind_1"/>
    <property type="match status" value="1"/>
</dbReference>
<dbReference type="AlphaFoldDB" id="A0A2A7MM72"/>
<evidence type="ECO:0000313" key="7">
    <source>
        <dbReference type="Proteomes" id="UP000220840"/>
    </source>
</evidence>
<keyword evidence="4" id="KW-0732">Signal</keyword>
<dbReference type="Pfam" id="PF00753">
    <property type="entry name" value="Lactamase_B"/>
    <property type="match status" value="1"/>
</dbReference>
<dbReference type="EMBL" id="PDCJ01000001">
    <property type="protein sequence ID" value="PEG32613.1"/>
    <property type="molecule type" value="Genomic_DNA"/>
</dbReference>
<dbReference type="Gene3D" id="2.10.270.10">
    <property type="entry name" value="Cholin Binding"/>
    <property type="match status" value="2"/>
</dbReference>
<feature type="chain" id="PRO_5012111438" evidence="4">
    <location>
        <begin position="29"/>
        <end position="590"/>
    </location>
</feature>
<dbReference type="InterPro" id="IPR052159">
    <property type="entry name" value="Competence_DNA_uptake"/>
</dbReference>
<dbReference type="PANTHER" id="PTHR30619:SF1">
    <property type="entry name" value="RECOMBINATION PROTEIN 2"/>
    <property type="match status" value="1"/>
</dbReference>
<keyword evidence="7" id="KW-1185">Reference proteome</keyword>
<reference evidence="6 7" key="1">
    <citation type="submission" date="2017-10" db="EMBL/GenBank/DDBJ databases">
        <title>Effective Description of Clostridium neonatale sp. nov. linked to necrotizing enterocolitis in neonates and a clarification of species assignable to the genus Clostridium (Prazmowski 1880) emend. Lawson and Rainey 2016.</title>
        <authorList>
            <person name="Bernard K."/>
            <person name="Burdz T."/>
            <person name="Wiebe D."/>
            <person name="Balcewich B."/>
            <person name="Alfa M."/>
            <person name="Bernier A.-M."/>
        </authorList>
    </citation>
    <scope>NUCLEOTIDE SEQUENCE [LARGE SCALE GENOMIC DNA]</scope>
    <source>
        <strain evidence="6 7">LCDC99A005</strain>
    </source>
</reference>
<feature type="repeat" description="Cell wall-binding" evidence="2">
    <location>
        <begin position="174"/>
        <end position="193"/>
    </location>
</feature>
<evidence type="ECO:0000256" key="2">
    <source>
        <dbReference type="PROSITE-ProRule" id="PRU00591"/>
    </source>
</evidence>
<feature type="compositionally biased region" description="Basic and acidic residues" evidence="3">
    <location>
        <begin position="56"/>
        <end position="75"/>
    </location>
</feature>
<dbReference type="GO" id="GO:0016787">
    <property type="term" value="F:hydrolase activity"/>
    <property type="evidence" value="ECO:0007669"/>
    <property type="project" value="UniProtKB-KW"/>
</dbReference>
<accession>A0A2A7MM72</accession>
<dbReference type="SUPFAM" id="SSF69360">
    <property type="entry name" value="Cell wall binding repeat"/>
    <property type="match status" value="1"/>
</dbReference>
<name>A0A2A7MM72_9CLOT</name>
<dbReference type="Proteomes" id="UP000220840">
    <property type="component" value="Unassembled WGS sequence"/>
</dbReference>
<dbReference type="InterPro" id="IPR018337">
    <property type="entry name" value="Cell_wall/Cho-bd_repeat"/>
</dbReference>
<dbReference type="Gene3D" id="2.10.270.20">
    <property type="match status" value="1"/>
</dbReference>
<evidence type="ECO:0000259" key="5">
    <source>
        <dbReference type="SMART" id="SM00849"/>
    </source>
</evidence>